<protein>
    <submittedName>
        <fullName evidence="4">V/A-type H+-transporting ATPase subunit C</fullName>
    </submittedName>
</protein>
<comment type="similarity">
    <text evidence="1">Belongs to the V-ATPase V0D/AC39 subunit family.</text>
</comment>
<evidence type="ECO:0000256" key="3">
    <source>
        <dbReference type="ARBA" id="ARBA00023065"/>
    </source>
</evidence>
<comment type="caution">
    <text evidence="4">The sequence shown here is derived from an EMBL/GenBank/DDBJ whole genome shotgun (WGS) entry which is preliminary data.</text>
</comment>
<keyword evidence="5" id="KW-1185">Reference proteome</keyword>
<dbReference type="EMBL" id="JBEPMA010000003">
    <property type="protein sequence ID" value="MET3617219.1"/>
    <property type="molecule type" value="Genomic_DNA"/>
</dbReference>
<sequence>MQGNLIALNAKLPKVYSNFLDYNDFYNLSKMNTLKENLSYLKENKFQDLDILSDIYEAESYLLEYQIREVKRMEHFLSSKYRDFLKGYLLESEIRNIKYILRAIKIGKTPTVENLVIKGKAIDFKNNSLSEFVNNLRGSDYYDILKNYISDDDSTLFYMEMNLDKYYYQKLVDISKSFSKIDREEFLDTFGIKIDILNIIWIYRAKKYFNLLPEEIFNFTIFGGSYNSEKLLSLTYLREDDFVSEINKTKYSFLFEGKNGSDMFKRAERFEILNAKKVFAKSRGIGKLMAFLILLEKEIKDVEILLESTRFNLSSSDKLSHLINSAKGSEQLGY</sequence>
<dbReference type="PANTHER" id="PTHR38682:SF1">
    <property type="entry name" value="V-TYPE ATP SYNTHASE SUBUNIT C"/>
    <property type="match status" value="1"/>
</dbReference>
<gene>
    <name evidence="4" type="ORF">ABID14_000847</name>
</gene>
<dbReference type="SUPFAM" id="SSF103486">
    <property type="entry name" value="V-type ATP synthase subunit C"/>
    <property type="match status" value="1"/>
</dbReference>
<dbReference type="RefSeq" id="WP_354367448.1">
    <property type="nucleotide sequence ID" value="NZ_JBEPMA010000003.1"/>
</dbReference>
<proteinExistence type="inferred from homology"/>
<dbReference type="InterPro" id="IPR044911">
    <property type="entry name" value="V-type_ATPase_csu/dsu_dom_3"/>
</dbReference>
<dbReference type="InterPro" id="IPR050873">
    <property type="entry name" value="V-ATPase_V0D/AC39_subunit"/>
</dbReference>
<dbReference type="Gene3D" id="1.10.132.50">
    <property type="entry name" value="ATP synthase (C/AC39) subunit, domain 3"/>
    <property type="match status" value="1"/>
</dbReference>
<dbReference type="Gene3D" id="1.20.1690.10">
    <property type="entry name" value="V-type ATP synthase subunit C domain"/>
    <property type="match status" value="2"/>
</dbReference>
<accession>A0ABV2J8W8</accession>
<keyword evidence="2" id="KW-0813">Transport</keyword>
<evidence type="ECO:0000256" key="2">
    <source>
        <dbReference type="ARBA" id="ARBA00022448"/>
    </source>
</evidence>
<dbReference type="PANTHER" id="PTHR38682">
    <property type="entry name" value="V-TYPE ATP SYNTHASE SUBUNIT C"/>
    <property type="match status" value="1"/>
</dbReference>
<reference evidence="4 5" key="1">
    <citation type="submission" date="2024-06" db="EMBL/GenBank/DDBJ databases">
        <title>Genomic Encyclopedia of Type Strains, Phase IV (KMG-IV): sequencing the most valuable type-strain genomes for metagenomic binning, comparative biology and taxonomic classification.</title>
        <authorList>
            <person name="Goeker M."/>
        </authorList>
    </citation>
    <scope>NUCLEOTIDE SEQUENCE [LARGE SCALE GENOMIC DNA]</scope>
    <source>
        <strain evidence="4 5">DSM 21460</strain>
    </source>
</reference>
<dbReference type="Proteomes" id="UP001549162">
    <property type="component" value="Unassembled WGS sequence"/>
</dbReference>
<organism evidence="4 5">
    <name type="scientific">Peptoniphilus olsenii</name>
    <dbReference type="NCBI Taxonomy" id="411570"/>
    <lineage>
        <taxon>Bacteria</taxon>
        <taxon>Bacillati</taxon>
        <taxon>Bacillota</taxon>
        <taxon>Tissierellia</taxon>
        <taxon>Tissierellales</taxon>
        <taxon>Peptoniphilaceae</taxon>
        <taxon>Peptoniphilus</taxon>
    </lineage>
</organism>
<dbReference type="Pfam" id="PF01992">
    <property type="entry name" value="vATP-synt_AC39"/>
    <property type="match status" value="1"/>
</dbReference>
<evidence type="ECO:0000313" key="5">
    <source>
        <dbReference type="Proteomes" id="UP001549162"/>
    </source>
</evidence>
<dbReference type="InterPro" id="IPR035067">
    <property type="entry name" value="V-type_ATPase_csu/dsu"/>
</dbReference>
<name>A0ABV2J8W8_9FIRM</name>
<keyword evidence="3" id="KW-0406">Ion transport</keyword>
<dbReference type="InterPro" id="IPR036079">
    <property type="entry name" value="ATPase_csu/dsu_sf"/>
</dbReference>
<evidence type="ECO:0000256" key="1">
    <source>
        <dbReference type="ARBA" id="ARBA00006709"/>
    </source>
</evidence>
<evidence type="ECO:0000313" key="4">
    <source>
        <dbReference type="EMBL" id="MET3617219.1"/>
    </source>
</evidence>
<dbReference type="InterPro" id="IPR002843">
    <property type="entry name" value="ATPase_V0-cplx_csu/dsu"/>
</dbReference>